<accession>A0A8H5F4A6</accession>
<sequence>MAKHGAASARVFHLAHTGGTDPNERNHLTVGYFKPPVGGKPGEQIKSPWAQKYEHDNPGKTTKAWSHATAASDARKHAEAAAAAAHAEAEHKAKQERVSQEKRLVSLCLKQINRSAPGGKGSEGSEENGSIWLNRVFSNKLPNKFRWRDFKYDPSQYRDNTEQRVFEDLKPIVDDQ</sequence>
<dbReference type="AlphaFoldDB" id="A0A8H5F4A6"/>
<dbReference type="EMBL" id="JAACJJ010000022">
    <property type="protein sequence ID" value="KAF5323174.1"/>
    <property type="molecule type" value="Genomic_DNA"/>
</dbReference>
<evidence type="ECO:0000313" key="2">
    <source>
        <dbReference type="EMBL" id="KAF5323174.1"/>
    </source>
</evidence>
<organism evidence="2 3">
    <name type="scientific">Psilocybe cf. subviscida</name>
    <dbReference type="NCBI Taxonomy" id="2480587"/>
    <lineage>
        <taxon>Eukaryota</taxon>
        <taxon>Fungi</taxon>
        <taxon>Dikarya</taxon>
        <taxon>Basidiomycota</taxon>
        <taxon>Agaricomycotina</taxon>
        <taxon>Agaricomycetes</taxon>
        <taxon>Agaricomycetidae</taxon>
        <taxon>Agaricales</taxon>
        <taxon>Agaricineae</taxon>
        <taxon>Strophariaceae</taxon>
        <taxon>Psilocybe</taxon>
    </lineage>
</organism>
<evidence type="ECO:0000256" key="1">
    <source>
        <dbReference type="SAM" id="MobiDB-lite"/>
    </source>
</evidence>
<reference evidence="2 3" key="1">
    <citation type="journal article" date="2020" name="ISME J.">
        <title>Uncovering the hidden diversity of litter-decomposition mechanisms in mushroom-forming fungi.</title>
        <authorList>
            <person name="Floudas D."/>
            <person name="Bentzer J."/>
            <person name="Ahren D."/>
            <person name="Johansson T."/>
            <person name="Persson P."/>
            <person name="Tunlid A."/>
        </authorList>
    </citation>
    <scope>NUCLEOTIDE SEQUENCE [LARGE SCALE GENOMIC DNA]</scope>
    <source>
        <strain evidence="2 3">CBS 101986</strain>
    </source>
</reference>
<proteinExistence type="predicted"/>
<comment type="caution">
    <text evidence="2">The sequence shown here is derived from an EMBL/GenBank/DDBJ whole genome shotgun (WGS) entry which is preliminary data.</text>
</comment>
<evidence type="ECO:0000313" key="3">
    <source>
        <dbReference type="Proteomes" id="UP000567179"/>
    </source>
</evidence>
<protein>
    <submittedName>
        <fullName evidence="2">Uncharacterized protein</fullName>
    </submittedName>
</protein>
<dbReference type="Proteomes" id="UP000567179">
    <property type="component" value="Unassembled WGS sequence"/>
</dbReference>
<gene>
    <name evidence="2" type="ORF">D9619_013737</name>
</gene>
<feature type="region of interest" description="Disordered" evidence="1">
    <location>
        <begin position="1"/>
        <end position="99"/>
    </location>
</feature>
<keyword evidence="3" id="KW-1185">Reference proteome</keyword>
<dbReference type="OrthoDB" id="3004187at2759"/>
<feature type="compositionally biased region" description="Basic and acidic residues" evidence="1">
    <location>
        <begin position="87"/>
        <end position="99"/>
    </location>
</feature>
<name>A0A8H5F4A6_9AGAR</name>